<dbReference type="OrthoDB" id="100006at2759"/>
<keyword evidence="4 5" id="KW-0472">Membrane</keyword>
<feature type="transmembrane region" description="Helical" evidence="5">
    <location>
        <begin position="258"/>
        <end position="275"/>
    </location>
</feature>
<dbReference type="PANTHER" id="PTHR23112">
    <property type="entry name" value="G PROTEIN-COUPLED RECEPTOR 157-RELATED"/>
    <property type="match status" value="1"/>
</dbReference>
<proteinExistence type="predicted"/>
<accession>A0A1X7UQJ0</accession>
<comment type="subcellular location">
    <subcellularLocation>
        <location evidence="1">Membrane</location>
        <topology evidence="1">Multi-pass membrane protein</topology>
    </subcellularLocation>
</comment>
<evidence type="ECO:0000256" key="5">
    <source>
        <dbReference type="SAM" id="Phobius"/>
    </source>
</evidence>
<reference evidence="9" key="1">
    <citation type="journal article" date="2010" name="Nature">
        <title>The Amphimedon queenslandica genome and the evolution of animal complexity.</title>
        <authorList>
            <person name="Srivastava M."/>
            <person name="Simakov O."/>
            <person name="Chapman J."/>
            <person name="Fahey B."/>
            <person name="Gauthier M.E."/>
            <person name="Mitros T."/>
            <person name="Richards G.S."/>
            <person name="Conaco C."/>
            <person name="Dacre M."/>
            <person name="Hellsten U."/>
            <person name="Larroux C."/>
            <person name="Putnam N.H."/>
            <person name="Stanke M."/>
            <person name="Adamska M."/>
            <person name="Darling A."/>
            <person name="Degnan S.M."/>
            <person name="Oakley T.H."/>
            <person name="Plachetzki D.C."/>
            <person name="Zhai Y."/>
            <person name="Adamski M."/>
            <person name="Calcino A."/>
            <person name="Cummins S.F."/>
            <person name="Goodstein D.M."/>
            <person name="Harris C."/>
            <person name="Jackson D.J."/>
            <person name="Leys S.P."/>
            <person name="Shu S."/>
            <person name="Woodcroft B.J."/>
            <person name="Vervoort M."/>
            <person name="Kosik K.S."/>
            <person name="Manning G."/>
            <person name="Degnan B.M."/>
            <person name="Rokhsar D.S."/>
        </authorList>
    </citation>
    <scope>NUCLEOTIDE SEQUENCE [LARGE SCALE GENOMIC DNA]</scope>
</reference>
<dbReference type="GO" id="GO:0005886">
    <property type="term" value="C:plasma membrane"/>
    <property type="evidence" value="ECO:0007669"/>
    <property type="project" value="TreeGrafter"/>
</dbReference>
<evidence type="ECO:0000313" key="8">
    <source>
        <dbReference type="EnsemblMetazoa" id="Aqu2.1.29931_001"/>
    </source>
</evidence>
<organism evidence="8">
    <name type="scientific">Amphimedon queenslandica</name>
    <name type="common">Sponge</name>
    <dbReference type="NCBI Taxonomy" id="400682"/>
    <lineage>
        <taxon>Eukaryota</taxon>
        <taxon>Metazoa</taxon>
        <taxon>Porifera</taxon>
        <taxon>Demospongiae</taxon>
        <taxon>Heteroscleromorpha</taxon>
        <taxon>Haplosclerida</taxon>
        <taxon>Niphatidae</taxon>
        <taxon>Amphimedon</taxon>
    </lineage>
</organism>
<keyword evidence="2 5" id="KW-0812">Transmembrane</keyword>
<dbReference type="STRING" id="400682.A0A1X7UQJ0"/>
<protein>
    <recommendedName>
        <fullName evidence="10">G-protein coupled receptors family 1 profile domain-containing protein</fullName>
    </recommendedName>
</protein>
<feature type="transmembrane region" description="Helical" evidence="5">
    <location>
        <begin position="68"/>
        <end position="89"/>
    </location>
</feature>
<dbReference type="Proteomes" id="UP000007879">
    <property type="component" value="Unassembled WGS sequence"/>
</dbReference>
<dbReference type="PROSITE" id="PS50262">
    <property type="entry name" value="G_PROTEIN_RECEP_F1_2"/>
    <property type="match status" value="1"/>
</dbReference>
<feature type="transmembrane region" description="Helical" evidence="5">
    <location>
        <begin position="295"/>
        <end position="321"/>
    </location>
</feature>
<feature type="domain" description="G-protein coupled receptors family 1 profile" evidence="7">
    <location>
        <begin position="47"/>
        <end position="230"/>
    </location>
</feature>
<feature type="transmembrane region" description="Helical" evidence="5">
    <location>
        <begin position="117"/>
        <end position="140"/>
    </location>
</feature>
<sequence>MFLPHYDYDHGNNLSADQGDVSPTQDIGFIIALNISVGIVCLLSILGSTSIIFSYILYKELRTTGRFILLNLSVADLIVALANLLGAAMSPRFRNVNDPSDINDSSSLLALSCKIDAFFGLFATDSSILWTIVLLSYLYITLHCFRPSRSCFKVSMTICMIICWGLPLAISVWFISKNFFGFQPGFSPGFCTFTGDNDGKDIYRPIVGYEMFLYPSIIFLTTISIAFFCHAKCKKKPVENYHYIEHHLNSIKAAERKLLFVPIVFIFIRIWGLITDVTTFYLNDNQIATLRNSKISPALIFMAGIGDSSQGFVNGIFFCLLTPPVRQRLLLLLFKCGRICRCYCCSRYETLVNDAYITPTTSRSLTISYTNSTASRGGGVEGEGDGDNSTLSRSLGTISADISLYGSNEIN</sequence>
<dbReference type="InterPro" id="IPR017981">
    <property type="entry name" value="GPCR_2-like_7TM"/>
</dbReference>
<evidence type="ECO:0000259" key="6">
    <source>
        <dbReference type="PROSITE" id="PS50261"/>
    </source>
</evidence>
<feature type="transmembrane region" description="Helical" evidence="5">
    <location>
        <begin position="27"/>
        <end position="56"/>
    </location>
</feature>
<dbReference type="Gene3D" id="1.20.1070.10">
    <property type="entry name" value="Rhodopsin 7-helix transmembrane proteins"/>
    <property type="match status" value="1"/>
</dbReference>
<gene>
    <name evidence="8" type="primary">109582607</name>
</gene>
<dbReference type="Pfam" id="PF00002">
    <property type="entry name" value="7tm_2"/>
    <property type="match status" value="1"/>
</dbReference>
<name>A0A1X7UQJ0_AMPQE</name>
<dbReference type="InterPro" id="IPR000832">
    <property type="entry name" value="GPCR_2_secretin-like"/>
</dbReference>
<dbReference type="KEGG" id="aqu:109582607"/>
<evidence type="ECO:0000256" key="2">
    <source>
        <dbReference type="ARBA" id="ARBA00022692"/>
    </source>
</evidence>
<dbReference type="GO" id="GO:0007166">
    <property type="term" value="P:cell surface receptor signaling pathway"/>
    <property type="evidence" value="ECO:0007669"/>
    <property type="project" value="InterPro"/>
</dbReference>
<dbReference type="GO" id="GO:0004930">
    <property type="term" value="F:G protein-coupled receptor activity"/>
    <property type="evidence" value="ECO:0007669"/>
    <property type="project" value="InterPro"/>
</dbReference>
<feature type="domain" description="G-protein coupled receptors family 2 profile 2" evidence="6">
    <location>
        <begin position="33"/>
        <end position="322"/>
    </location>
</feature>
<dbReference type="PROSITE" id="PS50261">
    <property type="entry name" value="G_PROTEIN_RECEP_F2_4"/>
    <property type="match status" value="1"/>
</dbReference>
<dbReference type="InterPro" id="IPR017452">
    <property type="entry name" value="GPCR_Rhodpsn_7TM"/>
</dbReference>
<dbReference type="EnsemblMetazoa" id="XM_019997429.1">
    <property type="protein sequence ID" value="XP_019852988.1"/>
    <property type="gene ID" value="LOC109582607"/>
</dbReference>
<evidence type="ECO:0000256" key="4">
    <source>
        <dbReference type="ARBA" id="ARBA00023136"/>
    </source>
</evidence>
<dbReference type="AlphaFoldDB" id="A0A1X7UQJ0"/>
<keyword evidence="3 5" id="KW-1133">Transmembrane helix</keyword>
<dbReference type="InParanoid" id="A0A1X7UQJ0"/>
<dbReference type="eggNOG" id="ENOG502QU1X">
    <property type="taxonomic scope" value="Eukaryota"/>
</dbReference>
<evidence type="ECO:0008006" key="10">
    <source>
        <dbReference type="Google" id="ProtNLM"/>
    </source>
</evidence>
<dbReference type="OMA" id="VYINERN"/>
<dbReference type="PANTHER" id="PTHR23112:SF47">
    <property type="entry name" value="G-PROTEIN COUPLED RECEPTOR 157"/>
    <property type="match status" value="1"/>
</dbReference>
<evidence type="ECO:0000259" key="7">
    <source>
        <dbReference type="PROSITE" id="PS50262"/>
    </source>
</evidence>
<dbReference type="GO" id="GO:0007189">
    <property type="term" value="P:adenylate cyclase-activating G protein-coupled receptor signaling pathway"/>
    <property type="evidence" value="ECO:0007669"/>
    <property type="project" value="TreeGrafter"/>
</dbReference>
<evidence type="ECO:0000256" key="3">
    <source>
        <dbReference type="ARBA" id="ARBA00022989"/>
    </source>
</evidence>
<feature type="transmembrane region" description="Helical" evidence="5">
    <location>
        <begin position="212"/>
        <end position="231"/>
    </location>
</feature>
<evidence type="ECO:0000256" key="1">
    <source>
        <dbReference type="ARBA" id="ARBA00004141"/>
    </source>
</evidence>
<evidence type="ECO:0000313" key="9">
    <source>
        <dbReference type="Proteomes" id="UP000007879"/>
    </source>
</evidence>
<dbReference type="SUPFAM" id="SSF81321">
    <property type="entry name" value="Family A G protein-coupled receptor-like"/>
    <property type="match status" value="1"/>
</dbReference>
<keyword evidence="9" id="KW-1185">Reference proteome</keyword>
<reference evidence="8" key="2">
    <citation type="submission" date="2017-05" db="UniProtKB">
        <authorList>
            <consortium name="EnsemblMetazoa"/>
        </authorList>
    </citation>
    <scope>IDENTIFICATION</scope>
</reference>
<feature type="transmembrane region" description="Helical" evidence="5">
    <location>
        <begin position="152"/>
        <end position="175"/>
    </location>
</feature>
<dbReference type="EnsemblMetazoa" id="Aqu2.1.29931_001">
    <property type="protein sequence ID" value="Aqu2.1.29931_001"/>
    <property type="gene ID" value="Aqu2.1.29931"/>
</dbReference>